<organism evidence="7 8">
    <name type="scientific">Priestia veravalensis</name>
    <dbReference type="NCBI Taxonomy" id="1414648"/>
    <lineage>
        <taxon>Bacteria</taxon>
        <taxon>Bacillati</taxon>
        <taxon>Bacillota</taxon>
        <taxon>Bacilli</taxon>
        <taxon>Bacillales</taxon>
        <taxon>Bacillaceae</taxon>
        <taxon>Priestia</taxon>
    </lineage>
</organism>
<keyword evidence="8" id="KW-1185">Reference proteome</keyword>
<keyword evidence="3" id="KW-0808">Transferase</keyword>
<dbReference type="SUPFAM" id="SSF55781">
    <property type="entry name" value="GAF domain-like"/>
    <property type="match status" value="1"/>
</dbReference>
<dbReference type="PANTHER" id="PTHR24421">
    <property type="entry name" value="NITRATE/NITRITE SENSOR PROTEIN NARX-RELATED"/>
    <property type="match status" value="1"/>
</dbReference>
<evidence type="ECO:0000259" key="6">
    <source>
        <dbReference type="SMART" id="SM00065"/>
    </source>
</evidence>
<comment type="caution">
    <text evidence="7">The sequence shown here is derived from an EMBL/GenBank/DDBJ whole genome shotgun (WGS) entry which is preliminary data.</text>
</comment>
<name>A0A0V8JR27_9BACI</name>
<evidence type="ECO:0000313" key="7">
    <source>
        <dbReference type="EMBL" id="KSU89434.1"/>
    </source>
</evidence>
<dbReference type="CDD" id="cd16917">
    <property type="entry name" value="HATPase_UhpB-NarQ-NarX-like"/>
    <property type="match status" value="1"/>
</dbReference>
<feature type="domain" description="GAF" evidence="6">
    <location>
        <begin position="24"/>
        <end position="175"/>
    </location>
</feature>
<comment type="catalytic activity">
    <reaction evidence="1">
        <text>ATP + protein L-histidine = ADP + protein N-phospho-L-histidine.</text>
        <dbReference type="EC" id="2.7.13.3"/>
    </reaction>
</comment>
<dbReference type="InterPro" id="IPR003018">
    <property type="entry name" value="GAF"/>
</dbReference>
<dbReference type="RefSeq" id="WP_061784630.1">
    <property type="nucleotide sequence ID" value="NZ_KQ758628.1"/>
</dbReference>
<evidence type="ECO:0000256" key="5">
    <source>
        <dbReference type="ARBA" id="ARBA00023012"/>
    </source>
</evidence>
<evidence type="ECO:0000256" key="4">
    <source>
        <dbReference type="ARBA" id="ARBA00022777"/>
    </source>
</evidence>
<evidence type="ECO:0000256" key="1">
    <source>
        <dbReference type="ARBA" id="ARBA00000085"/>
    </source>
</evidence>
<dbReference type="GO" id="GO:0016020">
    <property type="term" value="C:membrane"/>
    <property type="evidence" value="ECO:0007669"/>
    <property type="project" value="InterPro"/>
</dbReference>
<dbReference type="Gene3D" id="3.30.565.10">
    <property type="entry name" value="Histidine kinase-like ATPase, C-terminal domain"/>
    <property type="match status" value="1"/>
</dbReference>
<sequence length="372" mass="41669">MTKKQLNELKILKDIAEILNESTDVKQMLQDTLVQLLKATQLHTGWIFLIDECGDYELMAAHNLPDALTNHQIQPMRNGSCWCVSRYCNGKLTKATNTMECKRLDEATVHDWGETNNITHHATVPLYSGKEQFGILNVAAPGKQYFDQQELDILGAVALQIGTAIKRLDLTKKEQEMRLRDERNRLAQDLHDSVNQLLFSIQLTAKAGTKTGHEASRDMFEIIQQTASQAQAEMKALILQLRPDGLQQGLVCALTSYGEMIGLNVNAIREGTAFLPASVEEMLFRAGQEALNNCRKHADVHDVNLFLSIQKEKVTMTVSDKGMGFCYEEYESAMLPTIGLRAMKQRVEKQSGTFHVTSKLGEGTTIQIVVPF</sequence>
<dbReference type="Pfam" id="PF07730">
    <property type="entry name" value="HisKA_3"/>
    <property type="match status" value="1"/>
</dbReference>
<dbReference type="Pfam" id="PF02518">
    <property type="entry name" value="HATPase_c"/>
    <property type="match status" value="1"/>
</dbReference>
<dbReference type="InterPro" id="IPR011712">
    <property type="entry name" value="Sig_transdc_His_kin_sub3_dim/P"/>
</dbReference>
<proteinExistence type="predicted"/>
<dbReference type="InterPro" id="IPR029016">
    <property type="entry name" value="GAF-like_dom_sf"/>
</dbReference>
<dbReference type="Gene3D" id="3.30.450.40">
    <property type="match status" value="1"/>
</dbReference>
<dbReference type="Proteomes" id="UP000053681">
    <property type="component" value="Unassembled WGS sequence"/>
</dbReference>
<evidence type="ECO:0000256" key="2">
    <source>
        <dbReference type="ARBA" id="ARBA00012438"/>
    </source>
</evidence>
<evidence type="ECO:0000256" key="3">
    <source>
        <dbReference type="ARBA" id="ARBA00022679"/>
    </source>
</evidence>
<protein>
    <recommendedName>
        <fullName evidence="2">histidine kinase</fullName>
        <ecNumber evidence="2">2.7.13.3</ecNumber>
    </recommendedName>
</protein>
<dbReference type="InterPro" id="IPR036890">
    <property type="entry name" value="HATPase_C_sf"/>
</dbReference>
<dbReference type="GO" id="GO:0046983">
    <property type="term" value="F:protein dimerization activity"/>
    <property type="evidence" value="ECO:0007669"/>
    <property type="project" value="InterPro"/>
</dbReference>
<dbReference type="InterPro" id="IPR003594">
    <property type="entry name" value="HATPase_dom"/>
</dbReference>
<dbReference type="InterPro" id="IPR050482">
    <property type="entry name" value="Sensor_HK_TwoCompSys"/>
</dbReference>
<keyword evidence="4 7" id="KW-0418">Kinase</keyword>
<dbReference type="Pfam" id="PF13185">
    <property type="entry name" value="GAF_2"/>
    <property type="match status" value="1"/>
</dbReference>
<dbReference type="GO" id="GO:0000155">
    <property type="term" value="F:phosphorelay sensor kinase activity"/>
    <property type="evidence" value="ECO:0007669"/>
    <property type="project" value="InterPro"/>
</dbReference>
<evidence type="ECO:0000313" key="8">
    <source>
        <dbReference type="Proteomes" id="UP000053681"/>
    </source>
</evidence>
<dbReference type="SUPFAM" id="SSF55874">
    <property type="entry name" value="ATPase domain of HSP90 chaperone/DNA topoisomerase II/histidine kinase"/>
    <property type="match status" value="1"/>
</dbReference>
<dbReference type="EMBL" id="LNQP01000005">
    <property type="protein sequence ID" value="KSU89434.1"/>
    <property type="molecule type" value="Genomic_DNA"/>
</dbReference>
<gene>
    <name evidence="7" type="ORF">AS180_02490</name>
</gene>
<keyword evidence="5" id="KW-0902">Two-component regulatory system</keyword>
<dbReference type="EC" id="2.7.13.3" evidence="2"/>
<dbReference type="PANTHER" id="PTHR24421:SF40">
    <property type="entry name" value="SENSOR HISTIDINE KINASE YHCY"/>
    <property type="match status" value="1"/>
</dbReference>
<dbReference type="SMART" id="SM00065">
    <property type="entry name" value="GAF"/>
    <property type="match status" value="1"/>
</dbReference>
<dbReference type="Gene3D" id="1.20.5.1930">
    <property type="match status" value="1"/>
</dbReference>
<dbReference type="AlphaFoldDB" id="A0A0V8JR27"/>
<accession>A0A0V8JR27</accession>
<reference evidence="7 8" key="1">
    <citation type="submission" date="2015-11" db="EMBL/GenBank/DDBJ databases">
        <title>Bacillus caseinolyticus sp nov.</title>
        <authorList>
            <person name="Dastager S.G."/>
            <person name="Mawlankar R."/>
        </authorList>
    </citation>
    <scope>NUCLEOTIDE SEQUENCE [LARGE SCALE GENOMIC DNA]</scope>
    <source>
        <strain evidence="7 8">SGD-V-76</strain>
    </source>
</reference>